<evidence type="ECO:0000256" key="3">
    <source>
        <dbReference type="SAM" id="Coils"/>
    </source>
</evidence>
<dbReference type="GO" id="GO:0006368">
    <property type="term" value="P:transcription elongation by RNA polymerase II"/>
    <property type="evidence" value="ECO:0007669"/>
    <property type="project" value="TreeGrafter"/>
</dbReference>
<dbReference type="GO" id="GO:0000993">
    <property type="term" value="F:RNA polymerase II complex binding"/>
    <property type="evidence" value="ECO:0007669"/>
    <property type="project" value="TreeGrafter"/>
</dbReference>
<feature type="compositionally biased region" description="Basic and acidic residues" evidence="4">
    <location>
        <begin position="1058"/>
        <end position="1072"/>
    </location>
</feature>
<evidence type="ECO:0000313" key="5">
    <source>
        <dbReference type="EMBL" id="KAK4534771.1"/>
    </source>
</evidence>
<evidence type="ECO:0000256" key="2">
    <source>
        <dbReference type="ARBA" id="ARBA00022803"/>
    </source>
</evidence>
<comment type="caution">
    <text evidence="5">The sequence shown here is derived from an EMBL/GenBank/DDBJ whole genome shotgun (WGS) entry which is preliminary data.</text>
</comment>
<accession>A0AAV9IRE8</accession>
<protein>
    <submittedName>
        <fullName evidence="5">Uncharacterized protein</fullName>
    </submittedName>
</protein>
<evidence type="ECO:0000256" key="4">
    <source>
        <dbReference type="SAM" id="MobiDB-lite"/>
    </source>
</evidence>
<feature type="compositionally biased region" description="Basic and acidic residues" evidence="4">
    <location>
        <begin position="1002"/>
        <end position="1013"/>
    </location>
</feature>
<organism evidence="5 6">
    <name type="scientific">Cyanidium caldarium</name>
    <name type="common">Red alga</name>
    <dbReference type="NCBI Taxonomy" id="2771"/>
    <lineage>
        <taxon>Eukaryota</taxon>
        <taxon>Rhodophyta</taxon>
        <taxon>Bangiophyceae</taxon>
        <taxon>Cyanidiales</taxon>
        <taxon>Cyanidiaceae</taxon>
        <taxon>Cyanidium</taxon>
    </lineage>
</organism>
<feature type="region of interest" description="Disordered" evidence="4">
    <location>
        <begin position="993"/>
        <end position="1106"/>
    </location>
</feature>
<dbReference type="PANTHER" id="PTHR14027">
    <property type="entry name" value="RNA POLYMERASE-ASSOCIATED PROTEIN CTR9"/>
    <property type="match status" value="1"/>
</dbReference>
<evidence type="ECO:0000256" key="1">
    <source>
        <dbReference type="ARBA" id="ARBA00022737"/>
    </source>
</evidence>
<dbReference type="Proteomes" id="UP001301350">
    <property type="component" value="Unassembled WGS sequence"/>
</dbReference>
<name>A0AAV9IRE8_CYACA</name>
<dbReference type="AlphaFoldDB" id="A0AAV9IRE8"/>
<dbReference type="GO" id="GO:0006355">
    <property type="term" value="P:regulation of DNA-templated transcription"/>
    <property type="evidence" value="ECO:0007669"/>
    <property type="project" value="InterPro"/>
</dbReference>
<dbReference type="EMBL" id="JANCYW010000002">
    <property type="protein sequence ID" value="KAK4534771.1"/>
    <property type="molecule type" value="Genomic_DNA"/>
</dbReference>
<proteinExistence type="predicted"/>
<sequence>MAAAAPANPSPSWLGHCWPEAVQLPDGRQFRPAAVDAVTDVITVLQTTAAQWPAWRDACLALVRAQRHGDAVALLESGAESLGAPARRLLTFLHIAGNSAVDARDADHVADEYALRRVAAGDAWSTAFLRLFLGDARGARPLFEEHARALTDRSTPALAMLARVGLALSILADEDSASGGGIVDAAHRAAGLLADALRQYGDDAPLPWWRWYAYALAAAQQWQRAGRVFGYVLRAECTGVGAADDARRQPSVNTLLGAWAVARALERRTPEAADSLSAELLREAYVLYGEDRRVRNALATARPAHSGAVLDEAAAPMRRGNTRQARARSDALRARWHHQRGDVTTAETLYGTCLQHGVESAVARYALARLLLARGEYAQAADEWARVMPQLELATSGALRDGNRDEAAGLEATALWGVALAMASRAPDITETARDTLGQQAVQVLNRVPLAALPDDACICLAQLVELREPQRGCDLYRAVLARRPDDALLWNNVAALSARDGALSAAMDAMREAVRAVVPEMPPSDAVAVVSALLREPEHVTMAYNYARLWEMDGALSAAERLFEAIHRTYSAYVDAALRLGVLAERYRRDLAAAERYFRAAVPHPQAVFALAFLFQAQGRVEDAQQWFEYFVHHRDEWKKVTSSSSGGAVRSYCDVVMASYYIVMARSVSRHHHPRRCDKFLAAAGHILASVLQRSPGNVAAMNLLGVFFQERNLLQEAEECYAAVVQQGAAPGIEPSVVACARANLVAVHVLRGATMPAGLRAAVRLAEEQIASGGADAESMVMLAVALGEMGRHDESARVWQRALQRQPAAWTLWFNWALALALQADKMMERGDNATELEHGLALLERARETFAAVEVAVAAASVMSAAEAKAWQRCAAGATHRLVDADAARRNAHWCQRRHAEGVEARALAQRAAQAAREERRLQQQLREQEAQRQALAAQARAEAQRREEEELERMALEQQRELARRQQEWNAQRRGRRQPDVLVEVDASLTLDDQQGDRAAKRDGGRGRRAHTQATAVPKRRKRQRKSAEQEWRTEHGLSDVGEQEEEEQETHEGEAEEVVGREATEVQSSRDVLGEDIEAADVTPARPRRVVVDEEEEG</sequence>
<dbReference type="Gene3D" id="1.25.40.10">
    <property type="entry name" value="Tetratricopeptide repeat domain"/>
    <property type="match status" value="3"/>
</dbReference>
<keyword evidence="3" id="KW-0175">Coiled coil</keyword>
<reference evidence="5 6" key="1">
    <citation type="submission" date="2022-07" db="EMBL/GenBank/DDBJ databases">
        <title>Genome-wide signatures of adaptation to extreme environments.</title>
        <authorList>
            <person name="Cho C.H."/>
            <person name="Yoon H.S."/>
        </authorList>
    </citation>
    <scope>NUCLEOTIDE SEQUENCE [LARGE SCALE GENOMIC DNA]</scope>
    <source>
        <strain evidence="5 6">DBV 063 E5</strain>
    </source>
</reference>
<gene>
    <name evidence="5" type="ORF">CDCA_CDCA02G0796</name>
</gene>
<feature type="coiled-coil region" evidence="3">
    <location>
        <begin position="911"/>
        <end position="975"/>
    </location>
</feature>
<keyword evidence="6" id="KW-1185">Reference proteome</keyword>
<dbReference type="InterPro" id="IPR031101">
    <property type="entry name" value="Ctr9"/>
</dbReference>
<keyword evidence="1" id="KW-0677">Repeat</keyword>
<keyword evidence="2" id="KW-0802">TPR repeat</keyword>
<feature type="compositionally biased region" description="Basic and acidic residues" evidence="4">
    <location>
        <begin position="1033"/>
        <end position="1045"/>
    </location>
</feature>
<dbReference type="SUPFAM" id="SSF48452">
    <property type="entry name" value="TPR-like"/>
    <property type="match status" value="3"/>
</dbReference>
<dbReference type="PANTHER" id="PTHR14027:SF2">
    <property type="entry name" value="RNA POLYMERASE-ASSOCIATED PROTEIN CTR9 HOMOLOG"/>
    <property type="match status" value="1"/>
</dbReference>
<evidence type="ECO:0000313" key="6">
    <source>
        <dbReference type="Proteomes" id="UP001301350"/>
    </source>
</evidence>
<dbReference type="InterPro" id="IPR011990">
    <property type="entry name" value="TPR-like_helical_dom_sf"/>
</dbReference>
<dbReference type="GO" id="GO:0016593">
    <property type="term" value="C:Cdc73/Paf1 complex"/>
    <property type="evidence" value="ECO:0007669"/>
    <property type="project" value="TreeGrafter"/>
</dbReference>